<evidence type="ECO:0000313" key="2">
    <source>
        <dbReference type="EMBL" id="MBB6071245.1"/>
    </source>
</evidence>
<dbReference type="Proteomes" id="UP000582837">
    <property type="component" value="Unassembled WGS sequence"/>
</dbReference>
<comment type="caution">
    <text evidence="2">The sequence shown here is derived from an EMBL/GenBank/DDBJ whole genome shotgun (WGS) entry which is preliminary data.</text>
</comment>
<reference evidence="2 3" key="1">
    <citation type="submission" date="2020-08" db="EMBL/GenBank/DDBJ databases">
        <title>Genomic Encyclopedia of Type Strains, Phase IV (KMG-IV): sequencing the most valuable type-strain genomes for metagenomic binning, comparative biology and taxonomic classification.</title>
        <authorList>
            <person name="Goeker M."/>
        </authorList>
    </citation>
    <scope>NUCLEOTIDE SEQUENCE [LARGE SCALE GENOMIC DNA]</scope>
    <source>
        <strain evidence="2 3">DSM 29007</strain>
    </source>
</reference>
<proteinExistence type="predicted"/>
<keyword evidence="3" id="KW-1185">Reference proteome</keyword>
<keyword evidence="1" id="KW-0732">Signal</keyword>
<organism evidence="2 3">
    <name type="scientific">Longimicrobium terrae</name>
    <dbReference type="NCBI Taxonomy" id="1639882"/>
    <lineage>
        <taxon>Bacteria</taxon>
        <taxon>Pseudomonadati</taxon>
        <taxon>Gemmatimonadota</taxon>
        <taxon>Longimicrobiia</taxon>
        <taxon>Longimicrobiales</taxon>
        <taxon>Longimicrobiaceae</taxon>
        <taxon>Longimicrobium</taxon>
    </lineage>
</organism>
<gene>
    <name evidence="2" type="ORF">HNQ61_002869</name>
</gene>
<accession>A0A841GZK6</accession>
<feature type="signal peptide" evidence="1">
    <location>
        <begin position="1"/>
        <end position="22"/>
    </location>
</feature>
<evidence type="ECO:0000313" key="3">
    <source>
        <dbReference type="Proteomes" id="UP000582837"/>
    </source>
</evidence>
<dbReference type="AlphaFoldDB" id="A0A841GZK6"/>
<dbReference type="RefSeq" id="WP_170033960.1">
    <property type="nucleotide sequence ID" value="NZ_JABDTL010000001.1"/>
</dbReference>
<dbReference type="EMBL" id="JACHIA010000007">
    <property type="protein sequence ID" value="MBB6071245.1"/>
    <property type="molecule type" value="Genomic_DNA"/>
</dbReference>
<protein>
    <recommendedName>
        <fullName evidence="4">DUF2490 domain-containing protein</fullName>
    </recommendedName>
</protein>
<evidence type="ECO:0000256" key="1">
    <source>
        <dbReference type="SAM" id="SignalP"/>
    </source>
</evidence>
<sequence length="273" mass="29940">MLRLASLLVPIAVALLPAAAPAQLRPLEPLEWRMFDGQPTVSAEIGGGWLGGQRASLAGTEGTLVEAGNWRAFWRTGRVVLEAGGTVQRFLDEDRRFAEADPEVRPAEDGKRHDAGDYRILTAVRLTPERAPVQAALRFGTRLPTTDNTTGLDRDATDFFAMTAFRVRRGPAELQAEAGLGILGTRQDRFEQDDLLLYSLRAETSAGPLRPRLTIVGQQVGAGHREIRGNESLGEVRLGFRTRGRRWIQADAVRGYTPFSPSFGLLVSAGMHW</sequence>
<name>A0A841GZK6_9BACT</name>
<feature type="chain" id="PRO_5033049058" description="DUF2490 domain-containing protein" evidence="1">
    <location>
        <begin position="23"/>
        <end position="273"/>
    </location>
</feature>
<evidence type="ECO:0008006" key="4">
    <source>
        <dbReference type="Google" id="ProtNLM"/>
    </source>
</evidence>